<accession>T0H090</accession>
<comment type="caution">
    <text evidence="1">The sequence shown here is derived from an EMBL/GenBank/DDBJ whole genome shotgun (WGS) entry which is preliminary data.</text>
</comment>
<evidence type="ECO:0000313" key="1">
    <source>
        <dbReference type="EMBL" id="EQA72926.1"/>
    </source>
</evidence>
<organism evidence="1 2">
    <name type="scientific">Leptospira noguchii serovar Panama str. CZ214</name>
    <dbReference type="NCBI Taxonomy" id="1001595"/>
    <lineage>
        <taxon>Bacteria</taxon>
        <taxon>Pseudomonadati</taxon>
        <taxon>Spirochaetota</taxon>
        <taxon>Spirochaetia</taxon>
        <taxon>Leptospirales</taxon>
        <taxon>Leptospiraceae</taxon>
        <taxon>Leptospira</taxon>
    </lineage>
</organism>
<evidence type="ECO:0000313" key="2">
    <source>
        <dbReference type="Proteomes" id="UP000015442"/>
    </source>
</evidence>
<dbReference type="InterPro" id="IPR011458">
    <property type="entry name" value="DUF1564"/>
</dbReference>
<proteinExistence type="predicted"/>
<dbReference type="Pfam" id="PF07600">
    <property type="entry name" value="DUF1564"/>
    <property type="match status" value="1"/>
</dbReference>
<dbReference type="EMBL" id="AKWY02000010">
    <property type="protein sequence ID" value="EQA72926.1"/>
    <property type="molecule type" value="Genomic_DNA"/>
</dbReference>
<protein>
    <submittedName>
        <fullName evidence="1">PF07600 family protein</fullName>
    </submittedName>
</protein>
<dbReference type="Proteomes" id="UP000015442">
    <property type="component" value="Unassembled WGS sequence"/>
</dbReference>
<name>T0H090_9LEPT</name>
<gene>
    <name evidence="1" type="ORF">LEP1GSC059_1550</name>
</gene>
<sequence length="211" mass="24137">MFFLVLALNFFFKICDFLIQIESVLLFARTVMSMGVLLLNSDHEISSTLQKDPSETVTLLIPEDTWLLFPEKDVKLLTKKIPVLLKIYGKYLSSSERLGNKAGRTLYQPSPGKLKMKRINVRVPSGSWTLLGTLAQAHGVSRCYLFNYLLKLEALGVGNSILNTVRAGVPTFHWSYSYILHLDLPNNRVTRKLYCEPESYFHVLDLEWFST</sequence>
<reference evidence="1 2" key="1">
    <citation type="submission" date="2013-05" db="EMBL/GenBank/DDBJ databases">
        <authorList>
            <person name="Harkins D.M."/>
            <person name="Durkin A.S."/>
            <person name="Brinkac L.M."/>
            <person name="Haft D.H."/>
            <person name="Selengut J.D."/>
            <person name="Sanka R."/>
            <person name="DePew J."/>
            <person name="Purushe J."/>
            <person name="Hartskeerl R.A."/>
            <person name="Ahmed A."/>
            <person name="van der Linden H."/>
            <person name="Goris M.G.A."/>
            <person name="Vinetz J.M."/>
            <person name="Sutton G.G."/>
            <person name="Nierman W.C."/>
            <person name="Fouts D.E."/>
        </authorList>
    </citation>
    <scope>NUCLEOTIDE SEQUENCE [LARGE SCALE GENOMIC DNA]</scope>
    <source>
        <strain evidence="1 2">CZ214</strain>
    </source>
</reference>
<dbReference type="AlphaFoldDB" id="T0H090"/>